<accession>A0ABU1UYK3</accession>
<organism evidence="1 2">
    <name type="scientific">Cellvibrio fibrivorans</name>
    <dbReference type="NCBI Taxonomy" id="126350"/>
    <lineage>
        <taxon>Bacteria</taxon>
        <taxon>Pseudomonadati</taxon>
        <taxon>Pseudomonadota</taxon>
        <taxon>Gammaproteobacteria</taxon>
        <taxon>Cellvibrionales</taxon>
        <taxon>Cellvibrionaceae</taxon>
        <taxon>Cellvibrio</taxon>
    </lineage>
</organism>
<dbReference type="Gene3D" id="3.10.640.10">
    <property type="entry name" value="Restriction endonuclease-like alpha-beta roll domain"/>
    <property type="match status" value="1"/>
</dbReference>
<dbReference type="Proteomes" id="UP001253595">
    <property type="component" value="Unassembled WGS sequence"/>
</dbReference>
<reference evidence="1 2" key="1">
    <citation type="submission" date="2023-07" db="EMBL/GenBank/DDBJ databases">
        <title>Sorghum-associated microbial communities from plants grown in Nebraska, USA.</title>
        <authorList>
            <person name="Schachtman D."/>
        </authorList>
    </citation>
    <scope>NUCLEOTIDE SEQUENCE [LARGE SCALE GENOMIC DNA]</scope>
    <source>
        <strain evidence="1 2">BE190</strain>
    </source>
</reference>
<dbReference type="InterPro" id="IPR011335">
    <property type="entry name" value="Restrct_endonuc-II-like"/>
</dbReference>
<proteinExistence type="predicted"/>
<dbReference type="PANTHER" id="PTHR38784:SF1">
    <property type="entry name" value="SUCROSE PHOSPHORYLASE"/>
    <property type="match status" value="1"/>
</dbReference>
<keyword evidence="2" id="KW-1185">Reference proteome</keyword>
<name>A0ABU1UYK3_9GAMM</name>
<dbReference type="PANTHER" id="PTHR38784">
    <property type="entry name" value="SUCROSE PHOSPHORYLASE"/>
    <property type="match status" value="1"/>
</dbReference>
<dbReference type="SUPFAM" id="SSF52980">
    <property type="entry name" value="Restriction endonuclease-like"/>
    <property type="match status" value="1"/>
</dbReference>
<evidence type="ECO:0000313" key="2">
    <source>
        <dbReference type="Proteomes" id="UP001253595"/>
    </source>
</evidence>
<evidence type="ECO:0000313" key="1">
    <source>
        <dbReference type="EMBL" id="MDR7090187.1"/>
    </source>
</evidence>
<dbReference type="RefSeq" id="WP_310072314.1">
    <property type="nucleotide sequence ID" value="NZ_JAVDVX010000003.1"/>
</dbReference>
<dbReference type="SMART" id="SM01322">
    <property type="entry name" value="YaeQ"/>
    <property type="match status" value="1"/>
</dbReference>
<dbReference type="Pfam" id="PF07152">
    <property type="entry name" value="YaeQ"/>
    <property type="match status" value="1"/>
</dbReference>
<dbReference type="InterPro" id="IPR009822">
    <property type="entry name" value="YaeQ"/>
</dbReference>
<dbReference type="PIRSF" id="PIRSF011484">
    <property type="entry name" value="YaeQ"/>
    <property type="match status" value="1"/>
</dbReference>
<dbReference type="InterPro" id="IPR038590">
    <property type="entry name" value="YaeQ_sf"/>
</dbReference>
<comment type="caution">
    <text evidence="1">The sequence shown here is derived from an EMBL/GenBank/DDBJ whole genome shotgun (WGS) entry which is preliminary data.</text>
</comment>
<dbReference type="EMBL" id="JAVDVX010000003">
    <property type="protein sequence ID" value="MDR7090187.1"/>
    <property type="molecule type" value="Genomic_DNA"/>
</dbReference>
<sequence>MRKIVAVKATIYKANLSLSDMDRNVFGDFNLTVALHPSETVERMMVRILAFCYRAAENLTFTKGLSSMEEPDLWLKHDNGTILEWIEVGQPAPDRLKKASGQAQAVKVFSYGRGMDVWWKTNSAAIRALPKVSVHHFAADELQALTALADKTMNLTVTITETIAYVSTATENVAISLREME</sequence>
<gene>
    <name evidence="1" type="ORF">J2X05_002209</name>
</gene>
<protein>
    <submittedName>
        <fullName evidence="1">Uncharacterized protein YaeQ</fullName>
    </submittedName>
</protein>